<comment type="pathway">
    <text evidence="3 15">Glycan metabolism; bacterial cellulose biosynthesis.</text>
</comment>
<dbReference type="GO" id="GO:0030244">
    <property type="term" value="P:cellulose biosynthetic process"/>
    <property type="evidence" value="ECO:0007669"/>
    <property type="project" value="UniProtKB-KW"/>
</dbReference>
<dbReference type="InterPro" id="IPR003920">
    <property type="entry name" value="Cell_synth_B"/>
</dbReference>
<evidence type="ECO:0000256" key="6">
    <source>
        <dbReference type="ARBA" id="ARBA00021844"/>
    </source>
</evidence>
<evidence type="ECO:0000256" key="10">
    <source>
        <dbReference type="ARBA" id="ARBA00022692"/>
    </source>
</evidence>
<gene>
    <name evidence="16" type="ORF">C1E23_08195</name>
</gene>
<keyword evidence="10 15" id="KW-0812">Transmembrane</keyword>
<reference evidence="16 17" key="1">
    <citation type="submission" date="2018-01" db="EMBL/GenBank/DDBJ databases">
        <title>Co-occurrence of chitin degradation, pigmentation and bioactivity in marine Pseudoalteromonas.</title>
        <authorList>
            <person name="Paulsen S."/>
            <person name="Gram L."/>
            <person name="Machado H."/>
        </authorList>
    </citation>
    <scope>NUCLEOTIDE SEQUENCE [LARGE SCALE GENOMIC DNA]</scope>
    <source>
        <strain evidence="16 17">S3898</strain>
    </source>
</reference>
<feature type="chain" id="PRO_5021020971" description="Cyclic di-GMP-binding protein" evidence="15">
    <location>
        <begin position="18"/>
        <end position="746"/>
    </location>
</feature>
<sequence>MLLLSTCLAGMSFNSSAFKPTDKTVFAQGYPEQAPVTSHKFTFEQLNREGIRLSGTLPSSDVNFTNRIDKIIKELSVKLKHTNSPALLSQLSHIKVYLNDQLMAIVPVTPLEYDKVHQTLTEQTLKLKPHLVRNYNTIRFELIGHYTNEFCEDSTHSSIWAELDKESTLKYKAQQIALKSDLSHFPEPLFDEFDYAKLSLPMVFAGTPSKTTTQAAAILSSWFGARADWRGASFPVQYDAIPEDHAVVFATNDTKPRFLADYPDAEGPTVEIIANPEFRYKKLLLVLGRTEEELIIAVEGIALGLPVMTGRTAVINDVFHLKPREAYDAPRWLRTDRAVRFGELLDYPTQLQTTEGSDQSVKLDVRLPPDLFTWRTDGLPIDLKYRYTPPTDKAISRLNMSINNEFIQGFTLTPEGGKSVVSELKIPLLSNDDSDKDRYFSVPGFKADIKNELAFKFLFSTEKEGFCTTSARGGELGVIDDDSIIDISDFHHYIAMPNLHAFAQGGFPFTKYADLSETSVIFPSNPSRLELETLFTVAGHIGKTTGFPIFNADLHYANENIDLTGKDVLIIGEVENFMAQMNEQSQLSVLLEQSTREITQAVYDGQPYDYALANEDAAATVSLSSYGPLAAIVGFQSPFNTERSVVSIMANNNDDLNLINNTLTDSGKLSQIRGNATIINPYKVHNSYLGERYYIGSLPPFTYIWFHLSEHPLILAILTLLTLLIISFVLWRILSALAKKRVETQE</sequence>
<evidence type="ECO:0000256" key="9">
    <source>
        <dbReference type="ARBA" id="ARBA00022636"/>
    </source>
</evidence>
<comment type="caution">
    <text evidence="16">The sequence shown here is derived from an EMBL/GenBank/DDBJ whole genome shotgun (WGS) entry which is preliminary data.</text>
</comment>
<comment type="function">
    <text evidence="1 15">Binds the cellulose synthase activator, bis-(3'-5') cyclic diguanylic acid (c-di-GMP).</text>
</comment>
<accession>A0A4Q7IP76</accession>
<proteinExistence type="inferred from homology"/>
<comment type="similarity">
    <text evidence="4 15">Belongs to the AcsB/BcsB family.</text>
</comment>
<feature type="signal peptide" evidence="15">
    <location>
        <begin position="1"/>
        <end position="17"/>
    </location>
</feature>
<dbReference type="AlphaFoldDB" id="A0A4Q7IP76"/>
<evidence type="ECO:0000256" key="5">
    <source>
        <dbReference type="ARBA" id="ARBA00011437"/>
    </source>
</evidence>
<dbReference type="InterPro" id="IPR018513">
    <property type="entry name" value="Cell_synthase_bac"/>
</dbReference>
<evidence type="ECO:0000256" key="7">
    <source>
        <dbReference type="ARBA" id="ARBA00022475"/>
    </source>
</evidence>
<evidence type="ECO:0000313" key="17">
    <source>
        <dbReference type="Proteomes" id="UP000291338"/>
    </source>
</evidence>
<dbReference type="UniPathway" id="UPA00694"/>
<dbReference type="NCBIfam" id="NF008323">
    <property type="entry name" value="PRK11114.1-1"/>
    <property type="match status" value="1"/>
</dbReference>
<evidence type="ECO:0000256" key="12">
    <source>
        <dbReference type="ARBA" id="ARBA00022989"/>
    </source>
</evidence>
<dbReference type="Proteomes" id="UP000291338">
    <property type="component" value="Unassembled WGS sequence"/>
</dbReference>
<comment type="subcellular location">
    <subcellularLocation>
        <location evidence="2">Cell inner membrane</location>
        <topology evidence="2">Single-pass membrane protein</topology>
    </subcellularLocation>
</comment>
<evidence type="ECO:0000256" key="13">
    <source>
        <dbReference type="ARBA" id="ARBA00023136"/>
    </source>
</evidence>
<dbReference type="EMBL" id="PPSX01000023">
    <property type="protein sequence ID" value="RZQ53661.1"/>
    <property type="molecule type" value="Genomic_DNA"/>
</dbReference>
<dbReference type="PRINTS" id="PR01440">
    <property type="entry name" value="CELLSNTHASEB"/>
</dbReference>
<keyword evidence="13 15" id="KW-0472">Membrane</keyword>
<evidence type="ECO:0000256" key="14">
    <source>
        <dbReference type="ARBA" id="ARBA00033444"/>
    </source>
</evidence>
<evidence type="ECO:0000256" key="11">
    <source>
        <dbReference type="ARBA" id="ARBA00022916"/>
    </source>
</evidence>
<keyword evidence="12 15" id="KW-1133">Transmembrane helix</keyword>
<keyword evidence="11 15" id="KW-0135">Cellulose biosynthesis</keyword>
<evidence type="ECO:0000256" key="4">
    <source>
        <dbReference type="ARBA" id="ARBA00010714"/>
    </source>
</evidence>
<dbReference type="PANTHER" id="PTHR39083">
    <property type="entry name" value="CYCLIC DI-GMP-BINDING PROTEIN"/>
    <property type="match status" value="1"/>
</dbReference>
<dbReference type="GO" id="GO:0006011">
    <property type="term" value="P:UDP-alpha-D-glucose metabolic process"/>
    <property type="evidence" value="ECO:0007669"/>
    <property type="project" value="InterPro"/>
</dbReference>
<evidence type="ECO:0000256" key="1">
    <source>
        <dbReference type="ARBA" id="ARBA00002057"/>
    </source>
</evidence>
<keyword evidence="15" id="KW-0732">Signal</keyword>
<evidence type="ECO:0000256" key="8">
    <source>
        <dbReference type="ARBA" id="ARBA00022519"/>
    </source>
</evidence>
<feature type="transmembrane region" description="Helical" evidence="15">
    <location>
        <begin position="713"/>
        <end position="734"/>
    </location>
</feature>
<dbReference type="Pfam" id="PF03170">
    <property type="entry name" value="BcsB"/>
    <property type="match status" value="1"/>
</dbReference>
<dbReference type="Gene3D" id="2.60.120.260">
    <property type="entry name" value="Galactose-binding domain-like"/>
    <property type="match status" value="2"/>
</dbReference>
<evidence type="ECO:0000256" key="3">
    <source>
        <dbReference type="ARBA" id="ARBA00005186"/>
    </source>
</evidence>
<keyword evidence="7 15" id="KW-1003">Cell membrane</keyword>
<evidence type="ECO:0000256" key="15">
    <source>
        <dbReference type="RuleBase" id="RU365021"/>
    </source>
</evidence>
<evidence type="ECO:0000313" key="16">
    <source>
        <dbReference type="EMBL" id="RZQ53661.1"/>
    </source>
</evidence>
<organism evidence="16 17">
    <name type="scientific">Pseudoalteromonas phenolica</name>
    <dbReference type="NCBI Taxonomy" id="161398"/>
    <lineage>
        <taxon>Bacteria</taxon>
        <taxon>Pseudomonadati</taxon>
        <taxon>Pseudomonadota</taxon>
        <taxon>Gammaproteobacteria</taxon>
        <taxon>Alteromonadales</taxon>
        <taxon>Pseudoalteromonadaceae</taxon>
        <taxon>Pseudoalteromonas</taxon>
    </lineage>
</organism>
<dbReference type="PANTHER" id="PTHR39083:SF1">
    <property type="entry name" value="CYCLIC DI-GMP-BINDING PROTEIN"/>
    <property type="match status" value="1"/>
</dbReference>
<evidence type="ECO:0000256" key="2">
    <source>
        <dbReference type="ARBA" id="ARBA00004377"/>
    </source>
</evidence>
<keyword evidence="8 15" id="KW-0997">Cell inner membrane</keyword>
<keyword evidence="9 15" id="KW-0973">c-di-GMP</keyword>
<name>A0A4Q7IP76_9GAMM</name>
<protein>
    <recommendedName>
        <fullName evidence="6 15">Cyclic di-GMP-binding protein</fullName>
    </recommendedName>
    <alternativeName>
        <fullName evidence="14 15">Cellulose synthase regulatory subunit</fullName>
    </alternativeName>
</protein>
<comment type="subunit">
    <text evidence="5 15">Tightly associated with the cellulose synthase catalytic subunit.</text>
</comment>
<dbReference type="GO" id="GO:0005886">
    <property type="term" value="C:plasma membrane"/>
    <property type="evidence" value="ECO:0007669"/>
    <property type="project" value="UniProtKB-SubCell"/>
</dbReference>